<dbReference type="Pfam" id="PF00005">
    <property type="entry name" value="ABC_tran"/>
    <property type="match status" value="1"/>
</dbReference>
<dbReference type="PROSITE" id="PS00211">
    <property type="entry name" value="ABC_TRANSPORTER_1"/>
    <property type="match status" value="1"/>
</dbReference>
<evidence type="ECO:0000256" key="2">
    <source>
        <dbReference type="ARBA" id="ARBA00022840"/>
    </source>
</evidence>
<dbReference type="InterPro" id="IPR003593">
    <property type="entry name" value="AAA+_ATPase"/>
</dbReference>
<evidence type="ECO:0000313" key="4">
    <source>
        <dbReference type="EMBL" id="MCA9758066.1"/>
    </source>
</evidence>
<dbReference type="PANTHER" id="PTHR43038:SF3">
    <property type="entry name" value="ABC TRANSPORTER G FAMILY MEMBER 20 ISOFORM X1"/>
    <property type="match status" value="1"/>
</dbReference>
<dbReference type="GO" id="GO:0016887">
    <property type="term" value="F:ATP hydrolysis activity"/>
    <property type="evidence" value="ECO:0007669"/>
    <property type="project" value="InterPro"/>
</dbReference>
<organism evidence="4 5">
    <name type="scientific">Eiseniibacteriota bacterium</name>
    <dbReference type="NCBI Taxonomy" id="2212470"/>
    <lineage>
        <taxon>Bacteria</taxon>
        <taxon>Candidatus Eiseniibacteriota</taxon>
    </lineage>
</organism>
<dbReference type="SMART" id="SM00382">
    <property type="entry name" value="AAA"/>
    <property type="match status" value="1"/>
</dbReference>
<reference evidence="4" key="1">
    <citation type="submission" date="2020-04" db="EMBL/GenBank/DDBJ databases">
        <authorList>
            <person name="Zhang T."/>
        </authorList>
    </citation>
    <scope>NUCLEOTIDE SEQUENCE</scope>
    <source>
        <strain evidence="4">HKST-UBA02</strain>
    </source>
</reference>
<feature type="domain" description="ABC transporter" evidence="3">
    <location>
        <begin position="6"/>
        <end position="235"/>
    </location>
</feature>
<sequence length="313" mass="34429">MTDSAISIESLRKSYGDTLAVDGLDLTVESGQIVGLIGPDGAGKTTTMRILCGLLHPDAGRALVLGYDSTTEATRLKPHLGYMPQRFSLYPDLTVAENLRFFADLFGVTGKDRVRRENELLEFSRLGEFRGRRAGQLSGGMKQKLALSCTLIHTPQVLILDEPTTGVDPVSRREFWKILGDLAKDGLALLVSTPYMDEAELCARVVLMHEGRTLVEGRVDELPSHFPADLYSVEGPDLKEARQRLLDVDGVAVHRFGDRLHVSVEGPVAGSQTIESIRTNLNGLSVEVSKIEPTTEDLFVELTRRSRREEVAS</sequence>
<dbReference type="PROSITE" id="PS50893">
    <property type="entry name" value="ABC_TRANSPORTER_2"/>
    <property type="match status" value="1"/>
</dbReference>
<evidence type="ECO:0000256" key="1">
    <source>
        <dbReference type="ARBA" id="ARBA00022741"/>
    </source>
</evidence>
<dbReference type="Gene3D" id="3.40.50.300">
    <property type="entry name" value="P-loop containing nucleotide triphosphate hydrolases"/>
    <property type="match status" value="1"/>
</dbReference>
<dbReference type="CDD" id="cd03230">
    <property type="entry name" value="ABC_DR_subfamily_A"/>
    <property type="match status" value="1"/>
</dbReference>
<proteinExistence type="predicted"/>
<evidence type="ECO:0000259" key="3">
    <source>
        <dbReference type="PROSITE" id="PS50893"/>
    </source>
</evidence>
<protein>
    <submittedName>
        <fullName evidence="4">ABC transporter ATP-binding protein</fullName>
    </submittedName>
</protein>
<dbReference type="AlphaFoldDB" id="A0A956NFS8"/>
<dbReference type="PANTHER" id="PTHR43038">
    <property type="entry name" value="ATP-BINDING CASSETTE, SUB-FAMILY H, MEMBER 1"/>
    <property type="match status" value="1"/>
</dbReference>
<dbReference type="InterPro" id="IPR027417">
    <property type="entry name" value="P-loop_NTPase"/>
</dbReference>
<keyword evidence="2 4" id="KW-0067">ATP-binding</keyword>
<dbReference type="InterPro" id="IPR017871">
    <property type="entry name" value="ABC_transporter-like_CS"/>
</dbReference>
<name>A0A956NFS8_UNCEI</name>
<reference evidence="4" key="2">
    <citation type="journal article" date="2021" name="Microbiome">
        <title>Successional dynamics and alternative stable states in a saline activated sludge microbial community over 9 years.</title>
        <authorList>
            <person name="Wang Y."/>
            <person name="Ye J."/>
            <person name="Ju F."/>
            <person name="Liu L."/>
            <person name="Boyd J.A."/>
            <person name="Deng Y."/>
            <person name="Parks D.H."/>
            <person name="Jiang X."/>
            <person name="Yin X."/>
            <person name="Woodcroft B.J."/>
            <person name="Tyson G.W."/>
            <person name="Hugenholtz P."/>
            <person name="Polz M.F."/>
            <person name="Zhang T."/>
        </authorList>
    </citation>
    <scope>NUCLEOTIDE SEQUENCE</scope>
    <source>
        <strain evidence="4">HKST-UBA02</strain>
    </source>
</reference>
<comment type="caution">
    <text evidence="4">The sequence shown here is derived from an EMBL/GenBank/DDBJ whole genome shotgun (WGS) entry which is preliminary data.</text>
</comment>
<gene>
    <name evidence="4" type="ORF">KDA27_19895</name>
</gene>
<dbReference type="SUPFAM" id="SSF52540">
    <property type="entry name" value="P-loop containing nucleoside triphosphate hydrolases"/>
    <property type="match status" value="1"/>
</dbReference>
<evidence type="ECO:0000313" key="5">
    <source>
        <dbReference type="Proteomes" id="UP000739538"/>
    </source>
</evidence>
<dbReference type="EMBL" id="JAGQHS010000140">
    <property type="protein sequence ID" value="MCA9758066.1"/>
    <property type="molecule type" value="Genomic_DNA"/>
</dbReference>
<accession>A0A956NFS8</accession>
<dbReference type="Proteomes" id="UP000739538">
    <property type="component" value="Unassembled WGS sequence"/>
</dbReference>
<dbReference type="GO" id="GO:0005524">
    <property type="term" value="F:ATP binding"/>
    <property type="evidence" value="ECO:0007669"/>
    <property type="project" value="UniProtKB-KW"/>
</dbReference>
<dbReference type="InterPro" id="IPR003439">
    <property type="entry name" value="ABC_transporter-like_ATP-bd"/>
</dbReference>
<keyword evidence="1" id="KW-0547">Nucleotide-binding</keyword>